<dbReference type="Proteomes" id="UP001459714">
    <property type="component" value="Unassembled WGS sequence"/>
</dbReference>
<dbReference type="EMBL" id="JBBYAK010000001">
    <property type="protein sequence ID" value="MEL3956444.1"/>
    <property type="molecule type" value="Genomic_DNA"/>
</dbReference>
<sequence>MKSTEYEYGPIQKLFIKSCFIFKSINLKLVVSSDYTETVKLYLPKELDDSQMQIGSIQYGGVKYPIVDKDNISLKYVELRLKVNFLKSISKYDDVFHLLKDKDENGWVKYKFTYCKEDLILIKKVAQHISRGLERKFRKLYLTIGIDKRILDLPRQRAK</sequence>
<dbReference type="RefSeq" id="WP_342019783.1">
    <property type="nucleotide sequence ID" value="NZ_JBBYAK010000001.1"/>
</dbReference>
<accession>A0ABU9JUC5</accession>
<evidence type="ECO:0000313" key="1">
    <source>
        <dbReference type="EMBL" id="MEL3956444.1"/>
    </source>
</evidence>
<protein>
    <submittedName>
        <fullName evidence="1">Uncharacterized protein</fullName>
    </submittedName>
</protein>
<evidence type="ECO:0000313" key="2">
    <source>
        <dbReference type="Proteomes" id="UP001459714"/>
    </source>
</evidence>
<organism evidence="1 2">
    <name type="scientific">Caldifermentibacillus hisashii</name>
    <dbReference type="NCBI Taxonomy" id="996558"/>
    <lineage>
        <taxon>Bacteria</taxon>
        <taxon>Bacillati</taxon>
        <taxon>Bacillota</taxon>
        <taxon>Bacilli</taxon>
        <taxon>Bacillales</taxon>
        <taxon>Bacillaceae</taxon>
        <taxon>Caldifermentibacillus</taxon>
    </lineage>
</organism>
<keyword evidence="2" id="KW-1185">Reference proteome</keyword>
<reference evidence="1 2" key="1">
    <citation type="submission" date="2024-03" db="EMBL/GenBank/DDBJ databases">
        <title>Bacilli Hybrid Assemblies.</title>
        <authorList>
            <person name="Kovac J."/>
        </authorList>
    </citation>
    <scope>NUCLEOTIDE SEQUENCE [LARGE SCALE GENOMIC DNA]</scope>
    <source>
        <strain evidence="1 2">FSL M8-0022</strain>
    </source>
</reference>
<comment type="caution">
    <text evidence="1">The sequence shown here is derived from an EMBL/GenBank/DDBJ whole genome shotgun (WGS) entry which is preliminary data.</text>
</comment>
<name>A0ABU9JUC5_9BACI</name>
<gene>
    <name evidence="1" type="ORF">NST17_04365</name>
</gene>
<proteinExistence type="predicted"/>